<dbReference type="SUPFAM" id="SSF54427">
    <property type="entry name" value="NTF2-like"/>
    <property type="match status" value="1"/>
</dbReference>
<keyword evidence="1" id="KW-1133">Transmembrane helix</keyword>
<dbReference type="InterPro" id="IPR032710">
    <property type="entry name" value="NTF2-like_dom_sf"/>
</dbReference>
<accession>A0A6J7DG67</accession>
<protein>
    <submittedName>
        <fullName evidence="3">Unannotated protein</fullName>
    </submittedName>
</protein>
<dbReference type="Gene3D" id="3.10.450.240">
    <property type="match status" value="1"/>
</dbReference>
<dbReference type="EMBL" id="CAFBLQ010000057">
    <property type="protein sequence ID" value="CAB4870022.1"/>
    <property type="molecule type" value="Genomic_DNA"/>
</dbReference>
<proteinExistence type="predicted"/>
<keyword evidence="1" id="KW-0472">Membrane</keyword>
<keyword evidence="1" id="KW-0812">Transmembrane</keyword>
<evidence type="ECO:0000256" key="1">
    <source>
        <dbReference type="SAM" id="Phobius"/>
    </source>
</evidence>
<feature type="transmembrane region" description="Helical" evidence="1">
    <location>
        <begin position="53"/>
        <end position="77"/>
    </location>
</feature>
<reference evidence="3" key="1">
    <citation type="submission" date="2020-05" db="EMBL/GenBank/DDBJ databases">
        <authorList>
            <person name="Chiriac C."/>
            <person name="Salcher M."/>
            <person name="Ghai R."/>
            <person name="Kavagutti S V."/>
        </authorList>
    </citation>
    <scope>NUCLEOTIDE SEQUENCE</scope>
</reference>
<dbReference type="SMART" id="SM00978">
    <property type="entry name" value="Tim44"/>
    <property type="match status" value="1"/>
</dbReference>
<dbReference type="Pfam" id="PF04280">
    <property type="entry name" value="Tim44"/>
    <property type="match status" value="1"/>
</dbReference>
<dbReference type="AlphaFoldDB" id="A0A6J7DG67"/>
<evidence type="ECO:0000313" key="3">
    <source>
        <dbReference type="EMBL" id="CAB4870022.1"/>
    </source>
</evidence>
<feature type="domain" description="Tim44-like" evidence="2">
    <location>
        <begin position="91"/>
        <end position="236"/>
    </location>
</feature>
<sequence>MGVIPFITGAAGGGSSSFGGGSFGGGGGFSGGGGGRYYGGSGGGIYVGSGGGWVVLAIILIVIAVVLLSVINTWLVTRQMRRRLDERDAQVRRAAAQAAEDDAAFALERVVADTGVMFHAIQGAWDARDQSALERLVGPDLMVEWRRRLTDFDRRGWHNRVRVISGPAIRYVGLTNREDDAEDRVVVNVEASLEDYVESGGRRVMRSGTTASVVELREYWTLAKREGRWILTSIEQNVEGAHNLSAPLVPSPWADERVRDEAVLEGAAAGAPIGGMTTSDLISVSLAEDASAQALDLSLADARFAPDVLSVAARRAAEAWAEAVDGDDAPLNAVATPAAVAALLYGGDAERRTRLVVRGPRIEQVTVELLLPTPEPARMLVGVRVRGRRYIEDRDTAAVVSGSRDAETTFTERWMMALDGPETMPWRLTGVGA</sequence>
<dbReference type="InterPro" id="IPR007379">
    <property type="entry name" value="Tim44-like_dom"/>
</dbReference>
<name>A0A6J7DG67_9ZZZZ</name>
<organism evidence="3">
    <name type="scientific">freshwater metagenome</name>
    <dbReference type="NCBI Taxonomy" id="449393"/>
    <lineage>
        <taxon>unclassified sequences</taxon>
        <taxon>metagenomes</taxon>
        <taxon>ecological metagenomes</taxon>
    </lineage>
</organism>
<evidence type="ECO:0000259" key="2">
    <source>
        <dbReference type="SMART" id="SM00978"/>
    </source>
</evidence>
<gene>
    <name evidence="3" type="ORF">UFOPK3423_00688</name>
</gene>